<evidence type="ECO:0000256" key="1">
    <source>
        <dbReference type="SAM" id="MobiDB-lite"/>
    </source>
</evidence>
<evidence type="ECO:0000313" key="4">
    <source>
        <dbReference type="Proteomes" id="UP000092124"/>
    </source>
</evidence>
<dbReference type="GO" id="GO:0035869">
    <property type="term" value="C:ciliary transition zone"/>
    <property type="evidence" value="ECO:0007669"/>
    <property type="project" value="TreeGrafter"/>
</dbReference>
<organism evidence="3 4">
    <name type="scientific">Neotoma lepida</name>
    <name type="common">Desert woodrat</name>
    <dbReference type="NCBI Taxonomy" id="56216"/>
    <lineage>
        <taxon>Eukaryota</taxon>
        <taxon>Metazoa</taxon>
        <taxon>Chordata</taxon>
        <taxon>Craniata</taxon>
        <taxon>Vertebrata</taxon>
        <taxon>Euteleostomi</taxon>
        <taxon>Mammalia</taxon>
        <taxon>Eutheria</taxon>
        <taxon>Euarchontoglires</taxon>
        <taxon>Glires</taxon>
        <taxon>Rodentia</taxon>
        <taxon>Myomorpha</taxon>
        <taxon>Muroidea</taxon>
        <taxon>Cricetidae</taxon>
        <taxon>Neotominae</taxon>
        <taxon>Neotoma</taxon>
    </lineage>
</organism>
<dbReference type="STRING" id="56216.A0A1A6H706"/>
<name>A0A1A6H706_NEOLE</name>
<accession>A0A1A6H706</accession>
<feature type="compositionally biased region" description="Basic and acidic residues" evidence="1">
    <location>
        <begin position="51"/>
        <end position="74"/>
    </location>
</feature>
<dbReference type="EMBL" id="LZPO01045095">
    <property type="protein sequence ID" value="OBS73625.1"/>
    <property type="molecule type" value="Genomic_DNA"/>
</dbReference>
<evidence type="ECO:0000313" key="3">
    <source>
        <dbReference type="EMBL" id="OBS73625.1"/>
    </source>
</evidence>
<proteinExistence type="predicted"/>
<dbReference type="GO" id="GO:1904491">
    <property type="term" value="P:protein localization to ciliary transition zone"/>
    <property type="evidence" value="ECO:0007669"/>
    <property type="project" value="TreeGrafter"/>
</dbReference>
<sequence>MRERMREKLQAARPPPGFPSAEEAYNFFTFNFDPEPEELEGKTQVKGGSRTHQEDQEGEEAHAQERAKKTEEEELLNGKDAEDFLLGLDPTGHDFVSVRAAEYQSAHVRLQKEKEILFTPSRLTVPTYKKLPENVQPRFLEDEGLYIGARPEVARTNENIMENRLLIQEPGRKWFGDDGRILALPSPIKPFPSRPSLSTQEQSTKAELETLYKKAVKYVHSRQHMIGSGDPPGNFQLDIDISGLIFSHHPCFSREHVLASKLAQLYDQYLARQQRNKTKFLTDK</sequence>
<comment type="caution">
    <text evidence="3">The sequence shown here is derived from an EMBL/GenBank/DDBJ whole genome shotgun (WGS) entry which is preliminary data.</text>
</comment>
<feature type="non-terminal residue" evidence="3">
    <location>
        <position position="284"/>
    </location>
</feature>
<dbReference type="PANTHER" id="PTHR20837:SF7">
    <property type="entry name" value="COILED-COIL AND C2 DOMAIN-CONTAINING PROTEIN 2A"/>
    <property type="match status" value="1"/>
</dbReference>
<feature type="domain" description="DUF5523" evidence="2">
    <location>
        <begin position="5"/>
        <end position="214"/>
    </location>
</feature>
<dbReference type="InterPro" id="IPR052434">
    <property type="entry name" value="Tectonic-like_complex_comp"/>
</dbReference>
<dbReference type="Pfam" id="PF17661">
    <property type="entry name" value="DUF5523"/>
    <property type="match status" value="1"/>
</dbReference>
<feature type="compositionally biased region" description="Basic and acidic residues" evidence="1">
    <location>
        <begin position="1"/>
        <end position="10"/>
    </location>
</feature>
<gene>
    <name evidence="3" type="ORF">A6R68_15837</name>
</gene>
<dbReference type="OrthoDB" id="2162143at2759"/>
<protein>
    <recommendedName>
        <fullName evidence="2">DUF5523 domain-containing protein</fullName>
    </recommendedName>
</protein>
<dbReference type="InterPro" id="IPR041510">
    <property type="entry name" value="DUF5523"/>
</dbReference>
<evidence type="ECO:0000259" key="2">
    <source>
        <dbReference type="Pfam" id="PF17661"/>
    </source>
</evidence>
<feature type="region of interest" description="Disordered" evidence="1">
    <location>
        <begin position="1"/>
        <end position="74"/>
    </location>
</feature>
<dbReference type="GO" id="GO:1905515">
    <property type="term" value="P:non-motile cilium assembly"/>
    <property type="evidence" value="ECO:0007669"/>
    <property type="project" value="TreeGrafter"/>
</dbReference>
<dbReference type="Proteomes" id="UP000092124">
    <property type="component" value="Unassembled WGS sequence"/>
</dbReference>
<dbReference type="AlphaFoldDB" id="A0A1A6H706"/>
<keyword evidence="4" id="KW-1185">Reference proteome</keyword>
<dbReference type="PANTHER" id="PTHR20837">
    <property type="entry name" value="CENTROSOMAL PROTEIN-RELATED"/>
    <property type="match status" value="1"/>
</dbReference>
<reference evidence="3 4" key="1">
    <citation type="submission" date="2016-06" db="EMBL/GenBank/DDBJ databases">
        <title>The Draft Genome Sequence and Annotation of the Desert Woodrat Neotoma lepida.</title>
        <authorList>
            <person name="Campbell M."/>
            <person name="Oakeson K.F."/>
            <person name="Yandell M."/>
            <person name="Halpert J.R."/>
            <person name="Dearing D."/>
        </authorList>
    </citation>
    <scope>NUCLEOTIDE SEQUENCE [LARGE SCALE GENOMIC DNA]</scope>
    <source>
        <strain evidence="3">417</strain>
        <tissue evidence="3">Liver</tissue>
    </source>
</reference>